<dbReference type="Gene3D" id="1.10.150.130">
    <property type="match status" value="1"/>
</dbReference>
<dbReference type="InterPro" id="IPR011010">
    <property type="entry name" value="DNA_brk_join_enz"/>
</dbReference>
<dbReference type="InterPro" id="IPR025269">
    <property type="entry name" value="SAM-like_dom"/>
</dbReference>
<dbReference type="GO" id="GO:0006310">
    <property type="term" value="P:DNA recombination"/>
    <property type="evidence" value="ECO:0007669"/>
    <property type="project" value="UniProtKB-KW"/>
</dbReference>
<evidence type="ECO:0000313" key="6">
    <source>
        <dbReference type="Proteomes" id="UP000808349"/>
    </source>
</evidence>
<dbReference type="Proteomes" id="UP000808349">
    <property type="component" value="Unassembled WGS sequence"/>
</dbReference>
<dbReference type="EMBL" id="JADKFW010000014">
    <property type="protein sequence ID" value="MBK9718937.1"/>
    <property type="molecule type" value="Genomic_DNA"/>
</dbReference>
<evidence type="ECO:0000256" key="3">
    <source>
        <dbReference type="ARBA" id="ARBA00023172"/>
    </source>
</evidence>
<dbReference type="Pfam" id="PF00589">
    <property type="entry name" value="Phage_integrase"/>
    <property type="match status" value="1"/>
</dbReference>
<dbReference type="Gene3D" id="1.10.443.10">
    <property type="entry name" value="Intergrase catalytic core"/>
    <property type="match status" value="1"/>
</dbReference>
<dbReference type="GO" id="GO:0003677">
    <property type="term" value="F:DNA binding"/>
    <property type="evidence" value="ECO:0007669"/>
    <property type="project" value="UniProtKB-KW"/>
</dbReference>
<dbReference type="PANTHER" id="PTHR30349:SF64">
    <property type="entry name" value="PROPHAGE INTEGRASE INTD-RELATED"/>
    <property type="match status" value="1"/>
</dbReference>
<comment type="similarity">
    <text evidence="1">Belongs to the 'phage' integrase family.</text>
</comment>
<feature type="domain" description="Tyr recombinase" evidence="4">
    <location>
        <begin position="220"/>
        <end position="388"/>
    </location>
</feature>
<keyword evidence="2" id="KW-0238">DNA-binding</keyword>
<evidence type="ECO:0000259" key="4">
    <source>
        <dbReference type="PROSITE" id="PS51898"/>
    </source>
</evidence>
<dbReference type="CDD" id="cd01185">
    <property type="entry name" value="INTN1_C_like"/>
    <property type="match status" value="1"/>
</dbReference>
<dbReference type="InterPro" id="IPR035386">
    <property type="entry name" value="Arm-DNA-bind_5"/>
</dbReference>
<sequence>MRIGKASFYFFLLKSRSNSVGNAPLHCRIKIGSTIKVIATGSIINPDHWDNQKLLVNPSKNPLAFANLERWKSIISGHLTKSFFNNHDPDLNHILADLGYNIGNSNPVGILEVFNHYNQKVKKQIGQNYTLATFQKFKVICKQLEDFIKSLYKVKDIPLMDLKLKHLVEFEEYLLSERKLRQITVNKSTQRLKTIMKYAITHDYLDKDPWMVHKGKSVNIEIKYLSKAELHKLEAINLANEKLRKVRDCFIFACYSGFGYAELSELSPSNLEKRGEINWLRIKRQKTQKYQSVPLLPKAQDIWNKYDGKLPIICNQLMNRHLKEIGRIADIESNLCTHLARKTFASTVLLANNVPIKVVSTLLAHADSRITEKHYAEISNESLDKEVLKLFLDKPNFT</sequence>
<protein>
    <submittedName>
        <fullName evidence="5">Site-specific integrase</fullName>
    </submittedName>
</protein>
<proteinExistence type="inferred from homology"/>
<dbReference type="Pfam" id="PF13102">
    <property type="entry name" value="Phage_int_SAM_5"/>
    <property type="match status" value="1"/>
</dbReference>
<evidence type="ECO:0000313" key="5">
    <source>
        <dbReference type="EMBL" id="MBK9718937.1"/>
    </source>
</evidence>
<organism evidence="5 6">
    <name type="scientific">Candidatus Defluviibacterium haderslevense</name>
    <dbReference type="NCBI Taxonomy" id="2981993"/>
    <lineage>
        <taxon>Bacteria</taxon>
        <taxon>Pseudomonadati</taxon>
        <taxon>Bacteroidota</taxon>
        <taxon>Saprospiria</taxon>
        <taxon>Saprospirales</taxon>
        <taxon>Saprospiraceae</taxon>
        <taxon>Candidatus Defluviibacterium</taxon>
    </lineage>
</organism>
<dbReference type="InterPro" id="IPR013762">
    <property type="entry name" value="Integrase-like_cat_sf"/>
</dbReference>
<accession>A0A9D7SAB8</accession>
<dbReference type="Pfam" id="PF17293">
    <property type="entry name" value="Arm-DNA-bind_5"/>
    <property type="match status" value="1"/>
</dbReference>
<keyword evidence="3" id="KW-0233">DNA recombination</keyword>
<dbReference type="PROSITE" id="PS51898">
    <property type="entry name" value="TYR_RECOMBINASE"/>
    <property type="match status" value="1"/>
</dbReference>
<reference evidence="5 6" key="1">
    <citation type="submission" date="2020-10" db="EMBL/GenBank/DDBJ databases">
        <title>Connecting structure to function with the recovery of over 1000 high-quality activated sludge metagenome-assembled genomes encoding full-length rRNA genes using long-read sequencing.</title>
        <authorList>
            <person name="Singleton C.M."/>
            <person name="Petriglieri F."/>
            <person name="Kristensen J.M."/>
            <person name="Kirkegaard R.H."/>
            <person name="Michaelsen T.Y."/>
            <person name="Andersen M.H."/>
            <person name="Karst S.M."/>
            <person name="Dueholm M.S."/>
            <person name="Nielsen P.H."/>
            <person name="Albertsen M."/>
        </authorList>
    </citation>
    <scope>NUCLEOTIDE SEQUENCE [LARGE SCALE GENOMIC DNA]</scope>
    <source>
        <strain evidence="5">Ribe_18-Q3-R11-54_BAT3C.373</strain>
    </source>
</reference>
<gene>
    <name evidence="5" type="ORF">IPO85_15775</name>
</gene>
<dbReference type="InterPro" id="IPR050090">
    <property type="entry name" value="Tyrosine_recombinase_XerCD"/>
</dbReference>
<dbReference type="SUPFAM" id="SSF56349">
    <property type="entry name" value="DNA breaking-rejoining enzymes"/>
    <property type="match status" value="1"/>
</dbReference>
<dbReference type="InterPro" id="IPR010998">
    <property type="entry name" value="Integrase_recombinase_N"/>
</dbReference>
<dbReference type="GO" id="GO:0015074">
    <property type="term" value="P:DNA integration"/>
    <property type="evidence" value="ECO:0007669"/>
    <property type="project" value="InterPro"/>
</dbReference>
<comment type="caution">
    <text evidence="5">The sequence shown here is derived from an EMBL/GenBank/DDBJ whole genome shotgun (WGS) entry which is preliminary data.</text>
</comment>
<dbReference type="InterPro" id="IPR002104">
    <property type="entry name" value="Integrase_catalytic"/>
</dbReference>
<dbReference type="AlphaFoldDB" id="A0A9D7SAB8"/>
<evidence type="ECO:0000256" key="2">
    <source>
        <dbReference type="ARBA" id="ARBA00023125"/>
    </source>
</evidence>
<dbReference type="PANTHER" id="PTHR30349">
    <property type="entry name" value="PHAGE INTEGRASE-RELATED"/>
    <property type="match status" value="1"/>
</dbReference>
<name>A0A9D7SAB8_9BACT</name>
<evidence type="ECO:0000256" key="1">
    <source>
        <dbReference type="ARBA" id="ARBA00008857"/>
    </source>
</evidence>